<dbReference type="EMBL" id="GBRH01188418">
    <property type="protein sequence ID" value="JAE09478.1"/>
    <property type="molecule type" value="Transcribed_RNA"/>
</dbReference>
<name>A0A0A9FMD5_ARUDO</name>
<evidence type="ECO:0000313" key="1">
    <source>
        <dbReference type="EMBL" id="JAE09478.1"/>
    </source>
</evidence>
<organism evidence="1">
    <name type="scientific">Arundo donax</name>
    <name type="common">Giant reed</name>
    <name type="synonym">Donax arundinaceus</name>
    <dbReference type="NCBI Taxonomy" id="35708"/>
    <lineage>
        <taxon>Eukaryota</taxon>
        <taxon>Viridiplantae</taxon>
        <taxon>Streptophyta</taxon>
        <taxon>Embryophyta</taxon>
        <taxon>Tracheophyta</taxon>
        <taxon>Spermatophyta</taxon>
        <taxon>Magnoliopsida</taxon>
        <taxon>Liliopsida</taxon>
        <taxon>Poales</taxon>
        <taxon>Poaceae</taxon>
        <taxon>PACMAD clade</taxon>
        <taxon>Arundinoideae</taxon>
        <taxon>Arundineae</taxon>
        <taxon>Arundo</taxon>
    </lineage>
</organism>
<dbReference type="AlphaFoldDB" id="A0A0A9FMD5"/>
<protein>
    <submittedName>
        <fullName evidence="1">Uncharacterized protein</fullName>
    </submittedName>
</protein>
<reference evidence="1" key="1">
    <citation type="submission" date="2014-09" db="EMBL/GenBank/DDBJ databases">
        <authorList>
            <person name="Magalhaes I.L.F."/>
            <person name="Oliveira U."/>
            <person name="Santos F.R."/>
            <person name="Vidigal T.H.D.A."/>
            <person name="Brescovit A.D."/>
            <person name="Santos A.J."/>
        </authorList>
    </citation>
    <scope>NUCLEOTIDE SEQUENCE</scope>
    <source>
        <tissue evidence="1">Shoot tissue taken approximately 20 cm above the soil surface</tissue>
    </source>
</reference>
<reference evidence="1" key="2">
    <citation type="journal article" date="2015" name="Data Brief">
        <title>Shoot transcriptome of the giant reed, Arundo donax.</title>
        <authorList>
            <person name="Barrero R.A."/>
            <person name="Guerrero F.D."/>
            <person name="Moolhuijzen P."/>
            <person name="Goolsby J.A."/>
            <person name="Tidwell J."/>
            <person name="Bellgard S.E."/>
            <person name="Bellgard M.I."/>
        </authorList>
    </citation>
    <scope>NUCLEOTIDE SEQUENCE</scope>
    <source>
        <tissue evidence="1">Shoot tissue taken approximately 20 cm above the soil surface</tissue>
    </source>
</reference>
<proteinExistence type="predicted"/>
<sequence length="31" mass="3652">MSSSRYCYQLAFILQYTERCCLRACLAELSE</sequence>
<accession>A0A0A9FMD5</accession>